<organism evidence="1 2">
    <name type="scientific">Eumeta variegata</name>
    <name type="common">Bagworm moth</name>
    <name type="synonym">Eumeta japonica</name>
    <dbReference type="NCBI Taxonomy" id="151549"/>
    <lineage>
        <taxon>Eukaryota</taxon>
        <taxon>Metazoa</taxon>
        <taxon>Ecdysozoa</taxon>
        <taxon>Arthropoda</taxon>
        <taxon>Hexapoda</taxon>
        <taxon>Insecta</taxon>
        <taxon>Pterygota</taxon>
        <taxon>Neoptera</taxon>
        <taxon>Endopterygota</taxon>
        <taxon>Lepidoptera</taxon>
        <taxon>Glossata</taxon>
        <taxon>Ditrysia</taxon>
        <taxon>Tineoidea</taxon>
        <taxon>Psychidae</taxon>
        <taxon>Oiketicinae</taxon>
        <taxon>Eumeta</taxon>
    </lineage>
</organism>
<dbReference type="EMBL" id="BGZK01002282">
    <property type="protein sequence ID" value="GBP92539.1"/>
    <property type="molecule type" value="Genomic_DNA"/>
</dbReference>
<proteinExistence type="predicted"/>
<protein>
    <submittedName>
        <fullName evidence="1">Uncharacterized protein</fullName>
    </submittedName>
</protein>
<sequence>MRARRPPPAPLRPRPILFAQSMDSGLLIETMFVPCKQTVYLKISRLSNLVCVYYKEQRIDVVTAYALEPVRRDVGTRVQSITAPATGHRVRF</sequence>
<dbReference type="AlphaFoldDB" id="A0A4C2A005"/>
<comment type="caution">
    <text evidence="1">The sequence shown here is derived from an EMBL/GenBank/DDBJ whole genome shotgun (WGS) entry which is preliminary data.</text>
</comment>
<reference evidence="1 2" key="1">
    <citation type="journal article" date="2019" name="Commun. Biol.">
        <title>The bagworm genome reveals a unique fibroin gene that provides high tensile strength.</title>
        <authorList>
            <person name="Kono N."/>
            <person name="Nakamura H."/>
            <person name="Ohtoshi R."/>
            <person name="Tomita M."/>
            <person name="Numata K."/>
            <person name="Arakawa K."/>
        </authorList>
    </citation>
    <scope>NUCLEOTIDE SEQUENCE [LARGE SCALE GENOMIC DNA]</scope>
</reference>
<evidence type="ECO:0000313" key="2">
    <source>
        <dbReference type="Proteomes" id="UP000299102"/>
    </source>
</evidence>
<keyword evidence="2" id="KW-1185">Reference proteome</keyword>
<evidence type="ECO:0000313" key="1">
    <source>
        <dbReference type="EMBL" id="GBP92539.1"/>
    </source>
</evidence>
<name>A0A4C2A005_EUMVA</name>
<dbReference type="Proteomes" id="UP000299102">
    <property type="component" value="Unassembled WGS sequence"/>
</dbReference>
<gene>
    <name evidence="1" type="ORF">EVAR_100719_1</name>
</gene>
<accession>A0A4C2A005</accession>